<evidence type="ECO:0000313" key="1">
    <source>
        <dbReference type="EMBL" id="NYD50386.1"/>
    </source>
</evidence>
<proteinExistence type="predicted"/>
<organism evidence="1 2">
    <name type="scientific">Actinomadura luteofluorescens</name>
    <dbReference type="NCBI Taxonomy" id="46163"/>
    <lineage>
        <taxon>Bacteria</taxon>
        <taxon>Bacillati</taxon>
        <taxon>Actinomycetota</taxon>
        <taxon>Actinomycetes</taxon>
        <taxon>Streptosporangiales</taxon>
        <taxon>Thermomonosporaceae</taxon>
        <taxon>Actinomadura</taxon>
    </lineage>
</organism>
<dbReference type="EMBL" id="JACCBA010000001">
    <property type="protein sequence ID" value="NYD50386.1"/>
    <property type="molecule type" value="Genomic_DNA"/>
</dbReference>
<accession>A0A7Y9EMJ1</accession>
<name>A0A7Y9EMJ1_9ACTN</name>
<protein>
    <submittedName>
        <fullName evidence="1">Uncharacterized protein</fullName>
    </submittedName>
</protein>
<evidence type="ECO:0000313" key="2">
    <source>
        <dbReference type="Proteomes" id="UP000529783"/>
    </source>
</evidence>
<comment type="caution">
    <text evidence="1">The sequence shown here is derived from an EMBL/GenBank/DDBJ whole genome shotgun (WGS) entry which is preliminary data.</text>
</comment>
<gene>
    <name evidence="1" type="ORF">BJY14_006369</name>
</gene>
<keyword evidence="2" id="KW-1185">Reference proteome</keyword>
<dbReference type="Proteomes" id="UP000529783">
    <property type="component" value="Unassembled WGS sequence"/>
</dbReference>
<dbReference type="AlphaFoldDB" id="A0A7Y9EMJ1"/>
<sequence length="32" mass="3911">MFTYPIFVHREWGVLELDMARPVTAYDDPRKR</sequence>
<reference evidence="1 2" key="1">
    <citation type="submission" date="2020-07" db="EMBL/GenBank/DDBJ databases">
        <title>Sequencing the genomes of 1000 actinobacteria strains.</title>
        <authorList>
            <person name="Klenk H.-P."/>
        </authorList>
    </citation>
    <scope>NUCLEOTIDE SEQUENCE [LARGE SCALE GENOMIC DNA]</scope>
    <source>
        <strain evidence="1 2">DSM 40398</strain>
    </source>
</reference>